<dbReference type="InterPro" id="IPR004358">
    <property type="entry name" value="Sig_transdc_His_kin-like_C"/>
</dbReference>
<feature type="transmembrane region" description="Helical" evidence="12">
    <location>
        <begin position="150"/>
        <end position="173"/>
    </location>
</feature>
<dbReference type="InterPro" id="IPR003594">
    <property type="entry name" value="HATPase_dom"/>
</dbReference>
<dbReference type="Pfam" id="PF00512">
    <property type="entry name" value="HisKA"/>
    <property type="match status" value="1"/>
</dbReference>
<protein>
    <recommendedName>
        <fullName evidence="10">Sensor-like histidine kinase SenX3</fullName>
        <ecNumber evidence="3">2.7.13.3</ecNumber>
    </recommendedName>
</protein>
<gene>
    <name evidence="14" type="ORF">EDD33_2528</name>
</gene>
<dbReference type="GO" id="GO:0000155">
    <property type="term" value="F:phosphorelay sensor kinase activity"/>
    <property type="evidence" value="ECO:0007669"/>
    <property type="project" value="InterPro"/>
</dbReference>
<dbReference type="EC" id="2.7.13.3" evidence="3"/>
<dbReference type="SMART" id="SM00388">
    <property type="entry name" value="HisKA"/>
    <property type="match status" value="1"/>
</dbReference>
<keyword evidence="9" id="KW-0902">Two-component regulatory system</keyword>
<keyword evidence="4" id="KW-0597">Phosphoprotein</keyword>
<dbReference type="Gene3D" id="3.30.450.20">
    <property type="entry name" value="PAS domain"/>
    <property type="match status" value="1"/>
</dbReference>
<dbReference type="InterPro" id="IPR005467">
    <property type="entry name" value="His_kinase_dom"/>
</dbReference>
<dbReference type="EMBL" id="RKHO01000001">
    <property type="protein sequence ID" value="ROR91657.1"/>
    <property type="molecule type" value="Genomic_DNA"/>
</dbReference>
<keyword evidence="7 14" id="KW-0418">Kinase</keyword>
<feature type="transmembrane region" description="Helical" evidence="12">
    <location>
        <begin position="81"/>
        <end position="100"/>
    </location>
</feature>
<evidence type="ECO:0000256" key="4">
    <source>
        <dbReference type="ARBA" id="ARBA00022553"/>
    </source>
</evidence>
<dbReference type="PANTHER" id="PTHR42878:SF7">
    <property type="entry name" value="SENSOR HISTIDINE KINASE GLRK"/>
    <property type="match status" value="1"/>
</dbReference>
<evidence type="ECO:0000256" key="1">
    <source>
        <dbReference type="ARBA" id="ARBA00000085"/>
    </source>
</evidence>
<accession>A0A3N2CVU6</accession>
<evidence type="ECO:0000256" key="9">
    <source>
        <dbReference type="ARBA" id="ARBA00023012"/>
    </source>
</evidence>
<dbReference type="InterPro" id="IPR036097">
    <property type="entry name" value="HisK_dim/P_sf"/>
</dbReference>
<dbReference type="Gene3D" id="3.30.565.10">
    <property type="entry name" value="Histidine kinase-like ATPase, C-terminal domain"/>
    <property type="match status" value="1"/>
</dbReference>
<feature type="transmembrane region" description="Helical" evidence="12">
    <location>
        <begin position="57"/>
        <end position="75"/>
    </location>
</feature>
<dbReference type="GO" id="GO:0007234">
    <property type="term" value="P:osmosensory signaling via phosphorelay pathway"/>
    <property type="evidence" value="ECO:0007669"/>
    <property type="project" value="TreeGrafter"/>
</dbReference>
<dbReference type="Gene3D" id="1.10.287.130">
    <property type="match status" value="1"/>
</dbReference>
<evidence type="ECO:0000256" key="7">
    <source>
        <dbReference type="ARBA" id="ARBA00022777"/>
    </source>
</evidence>
<feature type="transmembrane region" description="Helical" evidence="12">
    <location>
        <begin position="35"/>
        <end position="52"/>
    </location>
</feature>
<evidence type="ECO:0000256" key="12">
    <source>
        <dbReference type="SAM" id="Phobius"/>
    </source>
</evidence>
<keyword evidence="6" id="KW-0547">Nucleotide-binding</keyword>
<dbReference type="GO" id="GO:0005886">
    <property type="term" value="C:plasma membrane"/>
    <property type="evidence" value="ECO:0007669"/>
    <property type="project" value="UniProtKB-SubCell"/>
</dbReference>
<dbReference type="InterPro" id="IPR050351">
    <property type="entry name" value="BphY/WalK/GraS-like"/>
</dbReference>
<keyword evidence="12" id="KW-0472">Membrane</keyword>
<reference evidence="14 15" key="1">
    <citation type="submission" date="2018-11" db="EMBL/GenBank/DDBJ databases">
        <title>Sequencing the genomes of 1000 actinobacteria strains.</title>
        <authorList>
            <person name="Klenk H.-P."/>
        </authorList>
    </citation>
    <scope>NUCLEOTIDE SEQUENCE [LARGE SCALE GENOMIC DNA]</scope>
    <source>
        <strain evidence="14 15">DSM 12652</strain>
    </source>
</reference>
<keyword evidence="12" id="KW-1133">Transmembrane helix</keyword>
<evidence type="ECO:0000256" key="5">
    <source>
        <dbReference type="ARBA" id="ARBA00022679"/>
    </source>
</evidence>
<feature type="region of interest" description="Disordered" evidence="11">
    <location>
        <begin position="623"/>
        <end position="642"/>
    </location>
</feature>
<dbReference type="PANTHER" id="PTHR42878">
    <property type="entry name" value="TWO-COMPONENT HISTIDINE KINASE"/>
    <property type="match status" value="1"/>
</dbReference>
<keyword evidence="5" id="KW-0808">Transferase</keyword>
<dbReference type="InterPro" id="IPR036890">
    <property type="entry name" value="HATPase_C_sf"/>
</dbReference>
<keyword evidence="8" id="KW-0067">ATP-binding</keyword>
<evidence type="ECO:0000259" key="13">
    <source>
        <dbReference type="PROSITE" id="PS50109"/>
    </source>
</evidence>
<evidence type="ECO:0000256" key="3">
    <source>
        <dbReference type="ARBA" id="ARBA00012438"/>
    </source>
</evidence>
<feature type="transmembrane region" description="Helical" evidence="12">
    <location>
        <begin position="5"/>
        <end position="23"/>
    </location>
</feature>
<evidence type="ECO:0000256" key="8">
    <source>
        <dbReference type="ARBA" id="ARBA00022840"/>
    </source>
</evidence>
<name>A0A3N2CVU6_9ACTN</name>
<evidence type="ECO:0000313" key="14">
    <source>
        <dbReference type="EMBL" id="ROR91657.1"/>
    </source>
</evidence>
<dbReference type="CDD" id="cd00082">
    <property type="entry name" value="HisKA"/>
    <property type="match status" value="1"/>
</dbReference>
<dbReference type="SUPFAM" id="SSF47384">
    <property type="entry name" value="Homodimeric domain of signal transducing histidine kinase"/>
    <property type="match status" value="1"/>
</dbReference>
<evidence type="ECO:0000313" key="15">
    <source>
        <dbReference type="Proteomes" id="UP000281738"/>
    </source>
</evidence>
<evidence type="ECO:0000256" key="2">
    <source>
        <dbReference type="ARBA" id="ARBA00004236"/>
    </source>
</evidence>
<dbReference type="InterPro" id="IPR003661">
    <property type="entry name" value="HisK_dim/P_dom"/>
</dbReference>
<comment type="subcellular location">
    <subcellularLocation>
        <location evidence="2">Cell membrane</location>
    </subcellularLocation>
</comment>
<keyword evidence="15" id="KW-1185">Reference proteome</keyword>
<dbReference type="Pfam" id="PF02518">
    <property type="entry name" value="HATPase_c"/>
    <property type="match status" value="1"/>
</dbReference>
<comment type="caution">
    <text evidence="14">The sequence shown here is derived from an EMBL/GenBank/DDBJ whole genome shotgun (WGS) entry which is preliminary data.</text>
</comment>
<dbReference type="OrthoDB" id="5241402at2"/>
<dbReference type="GO" id="GO:0005524">
    <property type="term" value="F:ATP binding"/>
    <property type="evidence" value="ECO:0007669"/>
    <property type="project" value="UniProtKB-KW"/>
</dbReference>
<feature type="transmembrane region" description="Helical" evidence="12">
    <location>
        <begin position="120"/>
        <end position="138"/>
    </location>
</feature>
<evidence type="ECO:0000256" key="11">
    <source>
        <dbReference type="SAM" id="MobiDB-lite"/>
    </source>
</evidence>
<dbReference type="SUPFAM" id="SSF55874">
    <property type="entry name" value="ATPase domain of HSP90 chaperone/DNA topoisomerase II/histidine kinase"/>
    <property type="match status" value="1"/>
</dbReference>
<organism evidence="14 15">
    <name type="scientific">Nocardioides aurantiacus</name>
    <dbReference type="NCBI Taxonomy" id="86796"/>
    <lineage>
        <taxon>Bacteria</taxon>
        <taxon>Bacillati</taxon>
        <taxon>Actinomycetota</taxon>
        <taxon>Actinomycetes</taxon>
        <taxon>Propionibacteriales</taxon>
        <taxon>Nocardioidaceae</taxon>
        <taxon>Nocardioides</taxon>
    </lineage>
</organism>
<dbReference type="GO" id="GO:0000156">
    <property type="term" value="F:phosphorelay response regulator activity"/>
    <property type="evidence" value="ECO:0007669"/>
    <property type="project" value="TreeGrafter"/>
</dbReference>
<dbReference type="SMART" id="SM00387">
    <property type="entry name" value="HATPase_c"/>
    <property type="match status" value="1"/>
</dbReference>
<dbReference type="Proteomes" id="UP000281738">
    <property type="component" value="Unassembled WGS sequence"/>
</dbReference>
<evidence type="ECO:0000256" key="6">
    <source>
        <dbReference type="ARBA" id="ARBA00022741"/>
    </source>
</evidence>
<evidence type="ECO:0000256" key="10">
    <source>
        <dbReference type="ARBA" id="ARBA00039401"/>
    </source>
</evidence>
<feature type="domain" description="Histidine kinase" evidence="13">
    <location>
        <begin position="431"/>
        <end position="642"/>
    </location>
</feature>
<keyword evidence="12" id="KW-0812">Transmembrane</keyword>
<dbReference type="PRINTS" id="PR00344">
    <property type="entry name" value="BCTRLSENSOR"/>
</dbReference>
<comment type="catalytic activity">
    <reaction evidence="1">
        <text>ATP + protein L-histidine = ADP + protein N-phospho-L-histidine.</text>
        <dbReference type="EC" id="2.7.13.3"/>
    </reaction>
</comment>
<sequence>MQRQVGRLSFVVVCYVVAPWMGLDSFTVDPRIAEVWPLGGVGFVLLTLAWDLPRPRLAAVLAAMVAVVTATALLVGQPPAYAVWFGVVAVLQPLAMAAAYQRGRGAPGWAPRHAADVGTLLAAAVASSLLVGLLGGYPGLALTDLPSKVLLWWVLRNAVFSFVGGLILSVLLHRDEPEALPPSAWYHRVGLAAVAALCVLGTYHDPSLPLSWLLIVPSVWGGMTLTVRGTAWLTLYVALVAAGMTYLPQNQFGYAGLLPAASIVDLLVVASSAFALLLALMRDQRARLIEQLDARGRESEAQRGLLEAVLDAMDEGVLVVGQEGVRRHNSATRQLLGRAVPLDQALSWSDAFGLQTLDGQPLTDDVLRRVLYEGADGDRLEVRVGRGAGARVLEVSAQSVRHGSEASRLLLLHDVTAQRARVRELSSFASMVAHDLRGPLTVLDGWLEVVEDDPAEGEAALARARDASQRMRQVIEDWLNYAVVQEGRLHPEVVALEELVAGLVESRRSAGLDHDEPRFELDLPHRVRADPGLLRQLLDNLVDNAVKYTAAGEVPAVTLRSDDDREPGWVRVEVVDRGIGVPEGQEEQIFEEFHRGPAEGRSQGTGLGLALTRRIVAMHGGQMTARRNPDGGSTFAFTVPAA</sequence>
<dbReference type="PROSITE" id="PS50109">
    <property type="entry name" value="HIS_KIN"/>
    <property type="match status" value="1"/>
</dbReference>
<feature type="transmembrane region" description="Helical" evidence="12">
    <location>
        <begin position="185"/>
        <end position="204"/>
    </location>
</feature>
<proteinExistence type="predicted"/>
<dbReference type="GO" id="GO:0030295">
    <property type="term" value="F:protein kinase activator activity"/>
    <property type="evidence" value="ECO:0007669"/>
    <property type="project" value="TreeGrafter"/>
</dbReference>
<dbReference type="AlphaFoldDB" id="A0A3N2CVU6"/>
<feature type="transmembrane region" description="Helical" evidence="12">
    <location>
        <begin position="254"/>
        <end position="280"/>
    </location>
</feature>